<dbReference type="Gene3D" id="1.10.287.110">
    <property type="entry name" value="DnaJ domain"/>
    <property type="match status" value="1"/>
</dbReference>
<keyword evidence="5" id="KW-0143">Chaperone</keyword>
<evidence type="ECO:0000256" key="6">
    <source>
        <dbReference type="PROSITE-ProRule" id="PRU00546"/>
    </source>
</evidence>
<evidence type="ECO:0000256" key="2">
    <source>
        <dbReference type="ARBA" id="ARBA00022737"/>
    </source>
</evidence>
<protein>
    <submittedName>
        <fullName evidence="10">Uncharacterized protein</fullName>
    </submittedName>
</protein>
<dbReference type="Gene3D" id="2.10.230.10">
    <property type="entry name" value="Heat shock protein DnaJ, cysteine-rich domain"/>
    <property type="match status" value="1"/>
</dbReference>
<dbReference type="AlphaFoldDB" id="R7QS83"/>
<sequence length="444" mass="47208">MPMPTAAFAPSVPLSARGARTPFTGRRACARPAARPARPARRGALPSRITPRADADYYQTLGVSRSASDAEIKSAFRQKARKLHPDVNKAADAKERFQEVSRAYEILSDSSLRQRYDQFGEAGVKSGAASQGQGFADFGQDFGSFSDIFDTFFGGQGGATGQRSRRRAGPQPGDDLRLDVDVPFDRAVFGAEQKIRFSHLESCGTCEGSGVKPGTKPRSCSACDGTGTATQVVRTPLGMFQQTGSCTTCRGTGEVVDEYCSSCGGRGRNQTTKQLMITIPAGVDTGSRLRVRGEGDAGPRGGPPGDLYVMLRVTDSKDFTRDGSNIYSKVNVSYLDAILGRNIMVKTVDGNEDVTLGAGTQPGAVLRITGKGVPKIGNKAVRGDHFVTVVVKIPTRLSGEEKRLVQELDELSSGKGRKAAASANGAGEKKKSKKGEGFFNFGKK</sequence>
<dbReference type="GO" id="GO:0005737">
    <property type="term" value="C:cytoplasm"/>
    <property type="evidence" value="ECO:0007669"/>
    <property type="project" value="TreeGrafter"/>
</dbReference>
<evidence type="ECO:0000259" key="8">
    <source>
        <dbReference type="PROSITE" id="PS50076"/>
    </source>
</evidence>
<dbReference type="SUPFAM" id="SSF49493">
    <property type="entry name" value="HSP40/DnaJ peptide-binding domain"/>
    <property type="match status" value="2"/>
</dbReference>
<dbReference type="PROSITE" id="PS00636">
    <property type="entry name" value="DNAJ_1"/>
    <property type="match status" value="1"/>
</dbReference>
<evidence type="ECO:0000256" key="1">
    <source>
        <dbReference type="ARBA" id="ARBA00022723"/>
    </source>
</evidence>
<dbReference type="Pfam" id="PF00684">
    <property type="entry name" value="DnaJ_CXXCXGXG"/>
    <property type="match status" value="1"/>
</dbReference>
<dbReference type="Gene3D" id="2.60.260.20">
    <property type="entry name" value="Urease metallochaperone UreE, N-terminal domain"/>
    <property type="match status" value="2"/>
</dbReference>
<dbReference type="InterPro" id="IPR036869">
    <property type="entry name" value="J_dom_sf"/>
</dbReference>
<dbReference type="OMA" id="EKVRIRH"/>
<dbReference type="NCBIfam" id="TIGR02349">
    <property type="entry name" value="DnaJ_bact"/>
    <property type="match status" value="1"/>
</dbReference>
<accession>R7QS83</accession>
<evidence type="ECO:0000259" key="9">
    <source>
        <dbReference type="PROSITE" id="PS51188"/>
    </source>
</evidence>
<gene>
    <name evidence="10" type="ORF">CHC_T00007355001</name>
</gene>
<evidence type="ECO:0000313" key="11">
    <source>
        <dbReference type="Proteomes" id="UP000012073"/>
    </source>
</evidence>
<feature type="zinc finger region" description="CR-type" evidence="6">
    <location>
        <begin position="190"/>
        <end position="272"/>
    </location>
</feature>
<dbReference type="CDD" id="cd10747">
    <property type="entry name" value="DnaJ_C"/>
    <property type="match status" value="1"/>
</dbReference>
<organism evidence="10 11">
    <name type="scientific">Chondrus crispus</name>
    <name type="common">Carrageen Irish moss</name>
    <name type="synonym">Polymorpha crispa</name>
    <dbReference type="NCBI Taxonomy" id="2769"/>
    <lineage>
        <taxon>Eukaryota</taxon>
        <taxon>Rhodophyta</taxon>
        <taxon>Florideophyceae</taxon>
        <taxon>Rhodymeniophycidae</taxon>
        <taxon>Gigartinales</taxon>
        <taxon>Gigartinaceae</taxon>
        <taxon>Chondrus</taxon>
    </lineage>
</organism>
<dbReference type="PANTHER" id="PTHR43096:SF10">
    <property type="entry name" value="CHAPERONE PROTEIN DNAJ A6, CHLOROPLASTIC"/>
    <property type="match status" value="1"/>
</dbReference>
<dbReference type="GO" id="GO:0042026">
    <property type="term" value="P:protein refolding"/>
    <property type="evidence" value="ECO:0007669"/>
    <property type="project" value="TreeGrafter"/>
</dbReference>
<dbReference type="SUPFAM" id="SSF57938">
    <property type="entry name" value="DnaJ/Hsp40 cysteine-rich domain"/>
    <property type="match status" value="1"/>
</dbReference>
<dbReference type="InterPro" id="IPR036410">
    <property type="entry name" value="HSP_DnaJ_Cys-rich_dom_sf"/>
</dbReference>
<feature type="domain" description="CR-type" evidence="9">
    <location>
        <begin position="190"/>
        <end position="272"/>
    </location>
</feature>
<name>R7QS83_CHOCR</name>
<evidence type="ECO:0000256" key="3">
    <source>
        <dbReference type="ARBA" id="ARBA00022771"/>
    </source>
</evidence>
<reference evidence="11" key="1">
    <citation type="journal article" date="2013" name="Proc. Natl. Acad. Sci. U.S.A.">
        <title>Genome structure and metabolic features in the red seaweed Chondrus crispus shed light on evolution of the Archaeplastida.</title>
        <authorList>
            <person name="Collen J."/>
            <person name="Porcel B."/>
            <person name="Carre W."/>
            <person name="Ball S.G."/>
            <person name="Chaparro C."/>
            <person name="Tonon T."/>
            <person name="Barbeyron T."/>
            <person name="Michel G."/>
            <person name="Noel B."/>
            <person name="Valentin K."/>
            <person name="Elias M."/>
            <person name="Artiguenave F."/>
            <person name="Arun A."/>
            <person name="Aury J.M."/>
            <person name="Barbosa-Neto J.F."/>
            <person name="Bothwell J.H."/>
            <person name="Bouget F.Y."/>
            <person name="Brillet L."/>
            <person name="Cabello-Hurtado F."/>
            <person name="Capella-Gutierrez S."/>
            <person name="Charrier B."/>
            <person name="Cladiere L."/>
            <person name="Cock J.M."/>
            <person name="Coelho S.M."/>
            <person name="Colleoni C."/>
            <person name="Czjzek M."/>
            <person name="Da Silva C."/>
            <person name="Delage L."/>
            <person name="Denoeud F."/>
            <person name="Deschamps P."/>
            <person name="Dittami S.M."/>
            <person name="Gabaldon T."/>
            <person name="Gachon C.M."/>
            <person name="Groisillier A."/>
            <person name="Herve C."/>
            <person name="Jabbari K."/>
            <person name="Katinka M."/>
            <person name="Kloareg B."/>
            <person name="Kowalczyk N."/>
            <person name="Labadie K."/>
            <person name="Leblanc C."/>
            <person name="Lopez P.J."/>
            <person name="McLachlan D.H."/>
            <person name="Meslet-Cladiere L."/>
            <person name="Moustafa A."/>
            <person name="Nehr Z."/>
            <person name="Nyvall Collen P."/>
            <person name="Panaud O."/>
            <person name="Partensky F."/>
            <person name="Poulain J."/>
            <person name="Rensing S.A."/>
            <person name="Rousvoal S."/>
            <person name="Samson G."/>
            <person name="Symeonidi A."/>
            <person name="Weissenbach J."/>
            <person name="Zambounis A."/>
            <person name="Wincker P."/>
            <person name="Boyen C."/>
        </authorList>
    </citation>
    <scope>NUCLEOTIDE SEQUENCE [LARGE SCALE GENOMIC DNA]</scope>
    <source>
        <strain evidence="11">cv. Stackhouse</strain>
    </source>
</reference>
<dbReference type="KEGG" id="ccp:CHC_T00007355001"/>
<feature type="region of interest" description="Disordered" evidence="7">
    <location>
        <begin position="409"/>
        <end position="444"/>
    </location>
</feature>
<dbReference type="PROSITE" id="PS50076">
    <property type="entry name" value="DNAJ_2"/>
    <property type="match status" value="1"/>
</dbReference>
<dbReference type="GO" id="GO:0031072">
    <property type="term" value="F:heat shock protein binding"/>
    <property type="evidence" value="ECO:0007669"/>
    <property type="project" value="InterPro"/>
</dbReference>
<keyword evidence="4 6" id="KW-0862">Zinc</keyword>
<dbReference type="Pfam" id="PF00226">
    <property type="entry name" value="DnaJ"/>
    <property type="match status" value="1"/>
</dbReference>
<dbReference type="GO" id="GO:0051082">
    <property type="term" value="F:unfolded protein binding"/>
    <property type="evidence" value="ECO:0007669"/>
    <property type="project" value="InterPro"/>
</dbReference>
<dbReference type="FunFam" id="2.10.230.10:FF:000002">
    <property type="entry name" value="Molecular chaperone DnaJ"/>
    <property type="match status" value="1"/>
</dbReference>
<dbReference type="NCBIfam" id="NF008035">
    <property type="entry name" value="PRK10767.1"/>
    <property type="match status" value="1"/>
</dbReference>
<dbReference type="OrthoDB" id="10256793at2759"/>
<dbReference type="CDD" id="cd10719">
    <property type="entry name" value="DnaJ_zf"/>
    <property type="match status" value="1"/>
</dbReference>
<dbReference type="InterPro" id="IPR012724">
    <property type="entry name" value="DnaJ"/>
</dbReference>
<dbReference type="HAMAP" id="MF_01152">
    <property type="entry name" value="DnaJ"/>
    <property type="match status" value="1"/>
</dbReference>
<dbReference type="STRING" id="2769.R7QS83"/>
<evidence type="ECO:0000313" key="10">
    <source>
        <dbReference type="EMBL" id="CDF40588.1"/>
    </source>
</evidence>
<keyword evidence="2" id="KW-0677">Repeat</keyword>
<keyword evidence="3 6" id="KW-0863">Zinc-finger</keyword>
<dbReference type="InterPro" id="IPR002939">
    <property type="entry name" value="DnaJ_C"/>
</dbReference>
<dbReference type="FunFam" id="2.60.260.20:FF:000005">
    <property type="entry name" value="Chaperone protein dnaJ 1, mitochondrial"/>
    <property type="match status" value="1"/>
</dbReference>
<dbReference type="GO" id="GO:0009408">
    <property type="term" value="P:response to heat"/>
    <property type="evidence" value="ECO:0007669"/>
    <property type="project" value="InterPro"/>
</dbReference>
<dbReference type="InterPro" id="IPR001305">
    <property type="entry name" value="HSP_DnaJ_Cys-rich_dom"/>
</dbReference>
<dbReference type="PRINTS" id="PR00625">
    <property type="entry name" value="JDOMAIN"/>
</dbReference>
<dbReference type="Pfam" id="PF01556">
    <property type="entry name" value="DnaJ_C"/>
    <property type="match status" value="1"/>
</dbReference>
<dbReference type="SMART" id="SM00271">
    <property type="entry name" value="DnaJ"/>
    <property type="match status" value="1"/>
</dbReference>
<dbReference type="RefSeq" id="XP_005710882.1">
    <property type="nucleotide sequence ID" value="XM_005710825.1"/>
</dbReference>
<dbReference type="InterPro" id="IPR001623">
    <property type="entry name" value="DnaJ_domain"/>
</dbReference>
<keyword evidence="11" id="KW-1185">Reference proteome</keyword>
<feature type="region of interest" description="Disordered" evidence="7">
    <location>
        <begin position="155"/>
        <end position="177"/>
    </location>
</feature>
<feature type="domain" description="J" evidence="8">
    <location>
        <begin position="56"/>
        <end position="120"/>
    </location>
</feature>
<dbReference type="Proteomes" id="UP000012073">
    <property type="component" value="Unassembled WGS sequence"/>
</dbReference>
<dbReference type="InterPro" id="IPR018253">
    <property type="entry name" value="DnaJ_domain_CS"/>
</dbReference>
<dbReference type="GO" id="GO:0008270">
    <property type="term" value="F:zinc ion binding"/>
    <property type="evidence" value="ECO:0007669"/>
    <property type="project" value="UniProtKB-KW"/>
</dbReference>
<dbReference type="SUPFAM" id="SSF46565">
    <property type="entry name" value="Chaperone J-domain"/>
    <property type="match status" value="1"/>
</dbReference>
<evidence type="ECO:0000256" key="4">
    <source>
        <dbReference type="ARBA" id="ARBA00022833"/>
    </source>
</evidence>
<dbReference type="PROSITE" id="PS51188">
    <property type="entry name" value="ZF_CR"/>
    <property type="match status" value="1"/>
</dbReference>
<dbReference type="GO" id="GO:0005524">
    <property type="term" value="F:ATP binding"/>
    <property type="evidence" value="ECO:0007669"/>
    <property type="project" value="InterPro"/>
</dbReference>
<evidence type="ECO:0000256" key="5">
    <source>
        <dbReference type="ARBA" id="ARBA00023186"/>
    </source>
</evidence>
<evidence type="ECO:0000256" key="7">
    <source>
        <dbReference type="SAM" id="MobiDB-lite"/>
    </source>
</evidence>
<dbReference type="GeneID" id="17318597"/>
<dbReference type="InterPro" id="IPR008971">
    <property type="entry name" value="HSP40/DnaJ_pept-bd"/>
</dbReference>
<proteinExistence type="inferred from homology"/>
<dbReference type="PANTHER" id="PTHR43096">
    <property type="entry name" value="DNAJ HOMOLOG 1, MITOCHONDRIAL-RELATED"/>
    <property type="match status" value="1"/>
</dbReference>
<dbReference type="Gramene" id="CDF40588">
    <property type="protein sequence ID" value="CDF40588"/>
    <property type="gene ID" value="CHC_T00007355001"/>
</dbReference>
<dbReference type="PhylomeDB" id="R7QS83"/>
<keyword evidence="1 6" id="KW-0479">Metal-binding</keyword>
<dbReference type="EMBL" id="HG002209">
    <property type="protein sequence ID" value="CDF40588.1"/>
    <property type="molecule type" value="Genomic_DNA"/>
</dbReference>
<dbReference type="CDD" id="cd06257">
    <property type="entry name" value="DnaJ"/>
    <property type="match status" value="1"/>
</dbReference>